<dbReference type="NCBIfam" id="TIGR03168">
    <property type="entry name" value="1-PFK"/>
    <property type="match status" value="1"/>
</dbReference>
<dbReference type="CDD" id="cd01164">
    <property type="entry name" value="FruK_PfkB_like"/>
    <property type="match status" value="1"/>
</dbReference>
<evidence type="ECO:0000256" key="1">
    <source>
        <dbReference type="ARBA" id="ARBA00005380"/>
    </source>
</evidence>
<dbReference type="SUPFAM" id="SSF53613">
    <property type="entry name" value="Ribokinase-like"/>
    <property type="match status" value="1"/>
</dbReference>
<evidence type="ECO:0000256" key="2">
    <source>
        <dbReference type="ARBA" id="ARBA00022679"/>
    </source>
</evidence>
<dbReference type="PANTHER" id="PTHR46566">
    <property type="entry name" value="1-PHOSPHOFRUCTOKINASE-RELATED"/>
    <property type="match status" value="1"/>
</dbReference>
<dbReference type="GO" id="GO:0008662">
    <property type="term" value="F:1-phosphofructokinase activity"/>
    <property type="evidence" value="ECO:0007669"/>
    <property type="project" value="UniProtKB-UniRule"/>
</dbReference>
<dbReference type="GO" id="GO:2001059">
    <property type="term" value="P:D-tagatose 6-phosphate catabolic process"/>
    <property type="evidence" value="ECO:0007669"/>
    <property type="project" value="UniProtKB-UniPathway"/>
</dbReference>
<dbReference type="GO" id="GO:0005524">
    <property type="term" value="F:ATP binding"/>
    <property type="evidence" value="ECO:0007669"/>
    <property type="project" value="UniProtKB-UniRule"/>
</dbReference>
<dbReference type="Gene3D" id="3.40.1190.20">
    <property type="match status" value="1"/>
</dbReference>
<accession>A0A7G9GCM2</accession>
<name>A0A7G9GCM2_9FIRM</name>
<dbReference type="GO" id="GO:0009024">
    <property type="term" value="F:tagatose-6-phosphate kinase activity"/>
    <property type="evidence" value="ECO:0007669"/>
    <property type="project" value="UniProtKB-EC"/>
</dbReference>
<dbReference type="Proteomes" id="UP000515860">
    <property type="component" value="Chromosome"/>
</dbReference>
<dbReference type="GO" id="GO:0016052">
    <property type="term" value="P:carbohydrate catabolic process"/>
    <property type="evidence" value="ECO:0007669"/>
    <property type="project" value="UniProtKB-ARBA"/>
</dbReference>
<comment type="function">
    <text evidence="8">Catalyzes the ATP-dependent phosphorylation of fructose-l-phosphate to fructose-l,6-bisphosphate.</text>
</comment>
<dbReference type="AlphaFoldDB" id="A0A7G9GCM2"/>
<dbReference type="PIRSF" id="PIRSF000535">
    <property type="entry name" value="1PFK/6PFK/LacC"/>
    <property type="match status" value="1"/>
</dbReference>
<evidence type="ECO:0000256" key="6">
    <source>
        <dbReference type="ARBA" id="ARBA00047745"/>
    </source>
</evidence>
<dbReference type="InterPro" id="IPR022463">
    <property type="entry name" value="1-PFruKinase"/>
</dbReference>
<evidence type="ECO:0000256" key="3">
    <source>
        <dbReference type="ARBA" id="ARBA00022741"/>
    </source>
</evidence>
<dbReference type="PANTHER" id="PTHR46566:SF1">
    <property type="entry name" value="1-PHOSPHOFRUCTOKINASE"/>
    <property type="match status" value="1"/>
</dbReference>
<dbReference type="GO" id="GO:0005829">
    <property type="term" value="C:cytosol"/>
    <property type="evidence" value="ECO:0007669"/>
    <property type="project" value="TreeGrafter"/>
</dbReference>
<comment type="catalytic activity">
    <reaction evidence="6 8">
        <text>beta-D-fructose 1-phosphate + ATP = beta-D-fructose 1,6-bisphosphate + ADP + H(+)</text>
        <dbReference type="Rhea" id="RHEA:14213"/>
        <dbReference type="ChEBI" id="CHEBI:15378"/>
        <dbReference type="ChEBI" id="CHEBI:30616"/>
        <dbReference type="ChEBI" id="CHEBI:32966"/>
        <dbReference type="ChEBI" id="CHEBI:138881"/>
        <dbReference type="ChEBI" id="CHEBI:456216"/>
        <dbReference type="EC" id="2.7.1.56"/>
    </reaction>
</comment>
<evidence type="ECO:0000313" key="11">
    <source>
        <dbReference type="Proteomes" id="UP000515860"/>
    </source>
</evidence>
<protein>
    <recommendedName>
        <fullName evidence="7">Tagatose-6-phosphate kinase</fullName>
        <ecNumber evidence="7">2.7.1.144</ecNumber>
    </recommendedName>
</protein>
<comment type="catalytic activity">
    <reaction evidence="7">
        <text>D-tagatofuranose 6-phosphate + ATP = D-tagatofuranose 1,6-bisphosphate + ADP + H(+)</text>
        <dbReference type="Rhea" id="RHEA:12420"/>
        <dbReference type="ChEBI" id="CHEBI:15378"/>
        <dbReference type="ChEBI" id="CHEBI:30616"/>
        <dbReference type="ChEBI" id="CHEBI:58694"/>
        <dbReference type="ChEBI" id="CHEBI:58695"/>
        <dbReference type="ChEBI" id="CHEBI:456216"/>
        <dbReference type="EC" id="2.7.1.144"/>
    </reaction>
</comment>
<dbReference type="GO" id="GO:0044281">
    <property type="term" value="P:small molecule metabolic process"/>
    <property type="evidence" value="ECO:0007669"/>
    <property type="project" value="UniProtKB-ARBA"/>
</dbReference>
<evidence type="ECO:0000313" key="10">
    <source>
        <dbReference type="EMBL" id="QNM08554.1"/>
    </source>
</evidence>
<dbReference type="EC" id="2.7.1.144" evidence="7"/>
<feature type="domain" description="Carbohydrate kinase PfkB" evidence="9">
    <location>
        <begin position="7"/>
        <end position="282"/>
    </location>
</feature>
<evidence type="ECO:0000256" key="5">
    <source>
        <dbReference type="ARBA" id="ARBA00022840"/>
    </source>
</evidence>
<dbReference type="FunFam" id="3.40.1190.20:FF:000001">
    <property type="entry name" value="Phosphofructokinase"/>
    <property type="match status" value="1"/>
</dbReference>
<dbReference type="Pfam" id="PF00294">
    <property type="entry name" value="PfkB"/>
    <property type="match status" value="1"/>
</dbReference>
<dbReference type="InterPro" id="IPR017583">
    <property type="entry name" value="Tagatose/fructose_Pkinase"/>
</dbReference>
<comment type="pathway">
    <text evidence="7">Carbohydrate metabolism; D-tagatose 6-phosphate degradation; D-glyceraldehyde 3-phosphate and glycerone phosphate from D-tagatose 6-phosphate: step 1/2.</text>
</comment>
<gene>
    <name evidence="10" type="primary">pfkB</name>
    <name evidence="10" type="ORF">H9Q79_17115</name>
</gene>
<comment type="similarity">
    <text evidence="7">Belongs to the carbohydrate kinase PfkB family. LacC subfamily.</text>
</comment>
<dbReference type="InterPro" id="IPR011611">
    <property type="entry name" value="PfkB_dom"/>
</dbReference>
<dbReference type="InterPro" id="IPR029056">
    <property type="entry name" value="Ribokinase-like"/>
</dbReference>
<evidence type="ECO:0000256" key="7">
    <source>
        <dbReference type="PIRNR" id="PIRNR000535"/>
    </source>
</evidence>
<keyword evidence="11" id="KW-1185">Reference proteome</keyword>
<keyword evidence="2 7" id="KW-0808">Transferase</keyword>
<evidence type="ECO:0000256" key="8">
    <source>
        <dbReference type="RuleBase" id="RU369061"/>
    </source>
</evidence>
<comment type="similarity">
    <text evidence="1">Belongs to the carbohydrate kinase pfkB family.</text>
</comment>
<proteinExistence type="inferred from homology"/>
<dbReference type="GO" id="GO:0005988">
    <property type="term" value="P:lactose metabolic process"/>
    <property type="evidence" value="ECO:0007669"/>
    <property type="project" value="UniProtKB-KW"/>
</dbReference>
<dbReference type="NCBIfam" id="TIGR03828">
    <property type="entry name" value="pfkB"/>
    <property type="match status" value="1"/>
</dbReference>
<evidence type="ECO:0000256" key="4">
    <source>
        <dbReference type="ARBA" id="ARBA00022777"/>
    </source>
</evidence>
<evidence type="ECO:0000259" key="9">
    <source>
        <dbReference type="Pfam" id="PF00294"/>
    </source>
</evidence>
<dbReference type="RefSeq" id="WP_249328792.1">
    <property type="nucleotide sequence ID" value="NZ_CP060635.1"/>
</dbReference>
<keyword evidence="7" id="KW-0423">Lactose metabolism</keyword>
<reference evidence="10 11" key="1">
    <citation type="submission" date="2020-08" db="EMBL/GenBank/DDBJ databases">
        <authorList>
            <person name="Liu C."/>
            <person name="Sun Q."/>
        </authorList>
    </citation>
    <scope>NUCLEOTIDE SEQUENCE [LARGE SCALE GENOMIC DNA]</scope>
    <source>
        <strain evidence="10 11">NSJ-29</strain>
    </source>
</reference>
<organism evidence="10 11">
    <name type="scientific">Wansuia hejianensis</name>
    <dbReference type="NCBI Taxonomy" id="2763667"/>
    <lineage>
        <taxon>Bacteria</taxon>
        <taxon>Bacillati</taxon>
        <taxon>Bacillota</taxon>
        <taxon>Clostridia</taxon>
        <taxon>Lachnospirales</taxon>
        <taxon>Lachnospiraceae</taxon>
        <taxon>Wansuia</taxon>
    </lineage>
</organism>
<sequence length="308" mass="33583">MIYTVTMNPSLDYVMVLKEARLGELNRSSREMHLSGGKGINVSIVLNNLGIRSTCLGFLAGYVGREIERELRQRGCHTDFIELESGCTRINVKVKEVCGRESELNGNGPEIDERGLKRLEEKVSALQDQDTLILSGNVPQGVAADVYGRLAAAAQGKRVTLVVDAEKSLLFPALPYRPFLIKPNLSELSGMLGKRLKTREELAEGSRELQEKGARNILVSLGRDGAFFLSENGEELWINAPKGTVINTVGSGDSMVAGFISSRECGKSLRECACYAVAAGSAGAFSELLPERGRTEQLYREISENQLA</sequence>
<dbReference type="UniPathway" id="UPA00704">
    <property type="reaction ID" value="UER00715"/>
</dbReference>
<keyword evidence="4 8" id="KW-0418">Kinase</keyword>
<dbReference type="KEGG" id="whj:H9Q79_17115"/>
<dbReference type="EMBL" id="CP060635">
    <property type="protein sequence ID" value="QNM08554.1"/>
    <property type="molecule type" value="Genomic_DNA"/>
</dbReference>
<dbReference type="InterPro" id="IPR002173">
    <property type="entry name" value="Carboh/pur_kinase_PfkB_CS"/>
</dbReference>
<dbReference type="PROSITE" id="PS00584">
    <property type="entry name" value="PFKB_KINASES_2"/>
    <property type="match status" value="1"/>
</dbReference>
<keyword evidence="5 7" id="KW-0067">ATP-binding</keyword>
<keyword evidence="3 7" id="KW-0547">Nucleotide-binding</keyword>